<protein>
    <recommendedName>
        <fullName evidence="12">Spindle pole body component</fullName>
    </recommendedName>
</protein>
<dbReference type="Gene3D" id="1.20.120.1900">
    <property type="entry name" value="Gamma-tubulin complex, C-terminal domain"/>
    <property type="match status" value="1"/>
</dbReference>
<evidence type="ECO:0000256" key="1">
    <source>
        <dbReference type="ARBA" id="ARBA00004245"/>
    </source>
</evidence>
<feature type="region of interest" description="Disordered" evidence="6">
    <location>
        <begin position="126"/>
        <end position="170"/>
    </location>
</feature>
<dbReference type="Proteomes" id="UP000327013">
    <property type="component" value="Unassembled WGS sequence"/>
</dbReference>
<dbReference type="InterPro" id="IPR040457">
    <property type="entry name" value="GCP_C"/>
</dbReference>
<dbReference type="InterPro" id="IPR041470">
    <property type="entry name" value="GCP_N"/>
</dbReference>
<feature type="region of interest" description="Disordered" evidence="6">
    <location>
        <begin position="1"/>
        <end position="106"/>
    </location>
</feature>
<feature type="compositionally biased region" description="Basic and acidic residues" evidence="6">
    <location>
        <begin position="569"/>
        <end position="579"/>
    </location>
</feature>
<dbReference type="GO" id="GO:0051321">
    <property type="term" value="P:meiotic cell cycle"/>
    <property type="evidence" value="ECO:0007669"/>
    <property type="project" value="TreeGrafter"/>
</dbReference>
<evidence type="ECO:0000259" key="8">
    <source>
        <dbReference type="Pfam" id="PF10180"/>
    </source>
</evidence>
<dbReference type="PANTHER" id="PTHR19302:SF14">
    <property type="entry name" value="GAMMA-TUBULIN COMPLEX COMPONENT 3"/>
    <property type="match status" value="1"/>
</dbReference>
<gene>
    <name evidence="10" type="ORF">FH972_026464</name>
</gene>
<dbReference type="GO" id="GO:0031122">
    <property type="term" value="P:cytoplasmic microtubule organization"/>
    <property type="evidence" value="ECO:0007669"/>
    <property type="project" value="TreeGrafter"/>
</dbReference>
<evidence type="ECO:0000259" key="7">
    <source>
        <dbReference type="Pfam" id="PF04130"/>
    </source>
</evidence>
<dbReference type="Pfam" id="PF10180">
    <property type="entry name" value="WKF"/>
    <property type="match status" value="1"/>
</dbReference>
<sequence>MTARVPAWRRLGLELSNPSAQPEPAAPPPKKRKTEKPGALKFTGQSDSALKSLQDTAGPASSPLNGKSHDSTHVNAKPRAASAAEASGAEVRSTAPDQAQKGKRKKSVSFADDVAFSEEQLSITAAVNPVAEDQPSREVRQKRKREARDSRRQKEAQAHENIDPSLNNVNLGASPTKPYLQYLDTYLNNRAQWKFNKSVQTSLLKDCFNPYRIPAQYDEALLVYISGLQGQGARARLADEARIIIDEPDVNESDELPGTSDMKYSNAPAGSTPEQIKEWNKFMDMKKKHFDQWNQERTDQEGTDPEALARKRDFETYMKGIRQREQMAEKDTMEYKFKKVKRRRAEEVMKADRYGTQHQGSHRTRTASFNSWLSIYVIETLSDNRSEAEKGLARDYEGKGRALADARRVSRAKQPPPLIDSASGITPRNVQMSRTNEQRIDVALTKLVEGILPDEQVDEALDAARNLLEENHTPQKVPDVNHVGDLIKRRLVRDNSTPDRALRFGNLFERLLAQPVLNQKWGILLLLHQLSNIDDAALHSRDPRQTSPSKRASSHEPRGPSSSQQYSPQKERRTFDDAFARPGLPTLPSPDRTRTQEQRRNVEPRPIEPRRRRTEPLGAVDTQEEQDAHINNLRSQVPATETSLLRDLPFTLQGVSSNHMSFSKDSSLLRLPDNLPAPMVSLLHALAEPSLLYKGLAKFVDTHEGGLIGQSLRSAIGLELRSYLSLVATLEGQIRRALAVVDGSPSRKGLGQAGVTLKRCVIWTREATMGLRLLSLIVDESKTRKGGQLISLIHSFSASHGDPFVGVFAERLLSHVTQPFYDMLRLWIYDGELSDPYLEFFVLEQTDIDNEDAKGRATSVWEDKYRLNRDLIPSIITEEFARKVFLIGKSLNFIRYGCGDSEWVDTYSKEASRELHYGDTATLETSIDQAYKTTMARLIWLMNDKFRLQDHLVALKKYLLLGQGDFIALLMESLAVNLNKPANSQYRHALTAQLEHAIRNSNAQYDPADVLRRLDARMLELSHGEIGWDVFTLEYKIDAPVDVIVTPYASKQYLKVFNFLWRVKRVEYALGTTWRQCMTGARGPLTKVADKTGSDWKSANLAVGEMIHFINQLQYYILFEVIESSWKELQEEFGKPGATLDDLIQAHARYLKSITRKGLLGSSSHLDFPSQLHELLKTMLAYREAVEGLYAFSVAEYSRRQEKSVLIETRTKQGRWGVTERDEDDDGARARGQGVQSRDTDLLPPLLAIEGVGDANDASTLPALRQRLTILSNDFRARVSGLLGDLAYQPDPDMRFLGVVMNFNNTYKVMRRSRRKAAAEGGGVAGGETGKKRTDR</sequence>
<feature type="region of interest" description="Disordered" evidence="6">
    <location>
        <begin position="405"/>
        <end position="425"/>
    </location>
</feature>
<evidence type="ECO:0000313" key="11">
    <source>
        <dbReference type="Proteomes" id="UP000327013"/>
    </source>
</evidence>
<dbReference type="OrthoDB" id="5860513at2759"/>
<feature type="compositionally biased region" description="Polar residues" evidence="6">
    <location>
        <begin position="43"/>
        <end position="55"/>
    </location>
</feature>
<comment type="similarity">
    <text evidence="2">Belongs to the TUBGCP family.</text>
</comment>
<dbReference type="Pfam" id="PF04130">
    <property type="entry name" value="GCP_C_terminal"/>
    <property type="match status" value="1"/>
</dbReference>
<keyword evidence="11" id="KW-1185">Reference proteome</keyword>
<feature type="compositionally biased region" description="Basic and acidic residues" evidence="6">
    <location>
        <begin position="146"/>
        <end position="162"/>
    </location>
</feature>
<reference evidence="10 11" key="1">
    <citation type="submission" date="2019-06" db="EMBL/GenBank/DDBJ databases">
        <title>A chromosomal-level reference genome of Carpinus fangiana (Coryloideae, Betulaceae).</title>
        <authorList>
            <person name="Yang X."/>
            <person name="Wang Z."/>
            <person name="Zhang L."/>
            <person name="Hao G."/>
            <person name="Liu J."/>
            <person name="Yang Y."/>
        </authorList>
    </citation>
    <scope>NUCLEOTIDE SEQUENCE [LARGE SCALE GENOMIC DNA]</scope>
    <source>
        <strain evidence="10">Cfa_2016G</strain>
        <tissue evidence="10">Leaf</tissue>
    </source>
</reference>
<proteinExistence type="inferred from homology"/>
<evidence type="ECO:0000256" key="4">
    <source>
        <dbReference type="ARBA" id="ARBA00022701"/>
    </source>
</evidence>
<dbReference type="PANTHER" id="PTHR19302">
    <property type="entry name" value="GAMMA TUBULIN COMPLEX PROTEIN"/>
    <property type="match status" value="1"/>
</dbReference>
<keyword evidence="4" id="KW-0493">Microtubule</keyword>
<feature type="domain" description="WKF" evidence="8">
    <location>
        <begin position="181"/>
        <end position="242"/>
    </location>
</feature>
<dbReference type="GO" id="GO:0043015">
    <property type="term" value="F:gamma-tubulin binding"/>
    <property type="evidence" value="ECO:0007669"/>
    <property type="project" value="InterPro"/>
</dbReference>
<organism evidence="10 11">
    <name type="scientific">Carpinus fangiana</name>
    <dbReference type="NCBI Taxonomy" id="176857"/>
    <lineage>
        <taxon>Eukaryota</taxon>
        <taxon>Viridiplantae</taxon>
        <taxon>Streptophyta</taxon>
        <taxon>Embryophyta</taxon>
        <taxon>Tracheophyta</taxon>
        <taxon>Spermatophyta</taxon>
        <taxon>Magnoliopsida</taxon>
        <taxon>eudicotyledons</taxon>
        <taxon>Gunneridae</taxon>
        <taxon>Pentapetalae</taxon>
        <taxon>rosids</taxon>
        <taxon>fabids</taxon>
        <taxon>Fagales</taxon>
        <taxon>Betulaceae</taxon>
        <taxon>Carpinus</taxon>
    </lineage>
</organism>
<evidence type="ECO:0000256" key="2">
    <source>
        <dbReference type="ARBA" id="ARBA00010337"/>
    </source>
</evidence>
<name>A0A5N6L417_9ROSI</name>
<comment type="subcellular location">
    <subcellularLocation>
        <location evidence="1">Cytoplasm</location>
        <location evidence="1">Cytoskeleton</location>
    </subcellularLocation>
</comment>
<feature type="compositionally biased region" description="Low complexity" evidence="6">
    <location>
        <begin position="80"/>
        <end position="90"/>
    </location>
</feature>
<dbReference type="GO" id="GO:0051225">
    <property type="term" value="P:spindle assembly"/>
    <property type="evidence" value="ECO:0007669"/>
    <property type="project" value="TreeGrafter"/>
</dbReference>
<dbReference type="GO" id="GO:0000922">
    <property type="term" value="C:spindle pole"/>
    <property type="evidence" value="ECO:0007669"/>
    <property type="project" value="InterPro"/>
</dbReference>
<accession>A0A5N6L417</accession>
<evidence type="ECO:0000256" key="6">
    <source>
        <dbReference type="SAM" id="MobiDB-lite"/>
    </source>
</evidence>
<evidence type="ECO:0008006" key="12">
    <source>
        <dbReference type="Google" id="ProtNLM"/>
    </source>
</evidence>
<feature type="compositionally biased region" description="Basic and acidic residues" evidence="6">
    <location>
        <begin position="591"/>
        <end position="609"/>
    </location>
</feature>
<dbReference type="Pfam" id="PF17681">
    <property type="entry name" value="GCP_N_terminal"/>
    <property type="match status" value="1"/>
</dbReference>
<dbReference type="GO" id="GO:0007020">
    <property type="term" value="P:microtubule nucleation"/>
    <property type="evidence" value="ECO:0007669"/>
    <property type="project" value="InterPro"/>
</dbReference>
<evidence type="ECO:0000256" key="5">
    <source>
        <dbReference type="ARBA" id="ARBA00023212"/>
    </source>
</evidence>
<dbReference type="InterPro" id="IPR042241">
    <property type="entry name" value="GCP_C_sf"/>
</dbReference>
<keyword evidence="5" id="KW-0206">Cytoskeleton</keyword>
<dbReference type="GO" id="GO:0000930">
    <property type="term" value="C:gamma-tubulin complex"/>
    <property type="evidence" value="ECO:0007669"/>
    <property type="project" value="TreeGrafter"/>
</dbReference>
<dbReference type="GO" id="GO:0051011">
    <property type="term" value="F:microtubule minus-end binding"/>
    <property type="evidence" value="ECO:0007669"/>
    <property type="project" value="TreeGrafter"/>
</dbReference>
<dbReference type="InterPro" id="IPR007259">
    <property type="entry name" value="GCP"/>
</dbReference>
<dbReference type="GO" id="GO:0000278">
    <property type="term" value="P:mitotic cell cycle"/>
    <property type="evidence" value="ECO:0007669"/>
    <property type="project" value="TreeGrafter"/>
</dbReference>
<feature type="domain" description="Gamma tubulin complex component protein N-terminal" evidence="9">
    <location>
        <begin position="645"/>
        <end position="945"/>
    </location>
</feature>
<evidence type="ECO:0000259" key="9">
    <source>
        <dbReference type="Pfam" id="PF17681"/>
    </source>
</evidence>
<evidence type="ECO:0000256" key="3">
    <source>
        <dbReference type="ARBA" id="ARBA00022490"/>
    </source>
</evidence>
<feature type="region of interest" description="Disordered" evidence="6">
    <location>
        <begin position="1314"/>
        <end position="1336"/>
    </location>
</feature>
<keyword evidence="3" id="KW-0963">Cytoplasm</keyword>
<comment type="caution">
    <text evidence="10">The sequence shown here is derived from an EMBL/GenBank/DDBJ whole genome shotgun (WGS) entry which is preliminary data.</text>
</comment>
<evidence type="ECO:0000313" key="10">
    <source>
        <dbReference type="EMBL" id="KAB8737505.1"/>
    </source>
</evidence>
<feature type="domain" description="Gamma tubulin complex component C-terminal" evidence="7">
    <location>
        <begin position="948"/>
        <end position="1307"/>
    </location>
</feature>
<dbReference type="GO" id="GO:0005874">
    <property type="term" value="C:microtubule"/>
    <property type="evidence" value="ECO:0007669"/>
    <property type="project" value="UniProtKB-KW"/>
</dbReference>
<feature type="region of interest" description="Disordered" evidence="6">
    <location>
        <begin position="250"/>
        <end position="272"/>
    </location>
</feature>
<feature type="region of interest" description="Disordered" evidence="6">
    <location>
        <begin position="538"/>
        <end position="627"/>
    </location>
</feature>
<dbReference type="InterPro" id="IPR019327">
    <property type="entry name" value="WKF"/>
</dbReference>
<dbReference type="EMBL" id="VIBQ01000096">
    <property type="protein sequence ID" value="KAB8737505.1"/>
    <property type="molecule type" value="Genomic_DNA"/>
</dbReference>
<feature type="region of interest" description="Disordered" evidence="6">
    <location>
        <begin position="1216"/>
        <end position="1238"/>
    </location>
</feature>